<reference evidence="2" key="1">
    <citation type="submission" date="2023-08" db="EMBL/GenBank/DDBJ databases">
        <title>Reference Genome Resource for the Citrus Pathogen Phytophthora citrophthora.</title>
        <authorList>
            <person name="Moller H."/>
            <person name="Coetzee B."/>
            <person name="Rose L.J."/>
            <person name="Van Niekerk J.M."/>
        </authorList>
    </citation>
    <scope>NUCLEOTIDE SEQUENCE</scope>
    <source>
        <strain evidence="2">STE-U-9442</strain>
    </source>
</reference>
<organism evidence="2 3">
    <name type="scientific">Phytophthora citrophthora</name>
    <dbReference type="NCBI Taxonomy" id="4793"/>
    <lineage>
        <taxon>Eukaryota</taxon>
        <taxon>Sar</taxon>
        <taxon>Stramenopiles</taxon>
        <taxon>Oomycota</taxon>
        <taxon>Peronosporomycetes</taxon>
        <taxon>Peronosporales</taxon>
        <taxon>Peronosporaceae</taxon>
        <taxon>Phytophthora</taxon>
    </lineage>
</organism>
<feature type="region of interest" description="Disordered" evidence="1">
    <location>
        <begin position="1"/>
        <end position="29"/>
    </location>
</feature>
<proteinExistence type="predicted"/>
<keyword evidence="3" id="KW-1185">Reference proteome</keyword>
<gene>
    <name evidence="2" type="ORF">P3T76_007599</name>
</gene>
<accession>A0AAD9GMK5</accession>
<evidence type="ECO:0000313" key="3">
    <source>
        <dbReference type="Proteomes" id="UP001259832"/>
    </source>
</evidence>
<dbReference type="Proteomes" id="UP001259832">
    <property type="component" value="Unassembled WGS sequence"/>
</dbReference>
<evidence type="ECO:0000313" key="2">
    <source>
        <dbReference type="EMBL" id="KAK1940893.1"/>
    </source>
</evidence>
<sequence length="75" mass="8558">MSRTRRVNLSQDIGPRRKAQRDDATDSTAASFTARKGYVDHHLGTIKRKLGYELRRLKGLKTASGRDRKTKSEIE</sequence>
<dbReference type="AlphaFoldDB" id="A0AAD9GMK5"/>
<name>A0AAD9GMK5_9STRA</name>
<dbReference type="EMBL" id="JASMQC010000013">
    <property type="protein sequence ID" value="KAK1940893.1"/>
    <property type="molecule type" value="Genomic_DNA"/>
</dbReference>
<evidence type="ECO:0000256" key="1">
    <source>
        <dbReference type="SAM" id="MobiDB-lite"/>
    </source>
</evidence>
<protein>
    <submittedName>
        <fullName evidence="2">Uncharacterized protein</fullName>
    </submittedName>
</protein>
<comment type="caution">
    <text evidence="2">The sequence shown here is derived from an EMBL/GenBank/DDBJ whole genome shotgun (WGS) entry which is preliminary data.</text>
</comment>